<dbReference type="HOGENOM" id="CLU_893170_0_0_2"/>
<accession>A2BKY7</accession>
<protein>
    <submittedName>
        <fullName evidence="1">Uncharacterized protein</fullName>
    </submittedName>
</protein>
<dbReference type="EMBL" id="CP000493">
    <property type="protein sequence ID" value="ABM80648.1"/>
    <property type="molecule type" value="Genomic_DNA"/>
</dbReference>
<dbReference type="KEGG" id="hbu:Hbut_0795"/>
<reference evidence="1 2" key="1">
    <citation type="journal article" date="2007" name="Archaea">
        <title>The genome of Hyperthermus butylicus: a sulfur-reducing, peptide fermenting, neutrophilic Crenarchaeote growing up to 108 degrees C.</title>
        <authorList>
            <person name="Brugger K."/>
            <person name="Chen L."/>
            <person name="Stark M."/>
            <person name="Zibat A."/>
            <person name="Redder P."/>
            <person name="Ruepp A."/>
            <person name="Awayez M."/>
            <person name="She Q."/>
            <person name="Garrett R.A."/>
            <person name="Klenk H.P."/>
        </authorList>
    </citation>
    <scope>NUCLEOTIDE SEQUENCE [LARGE SCALE GENOMIC DNA]</scope>
    <source>
        <strain evidence="2">DSM 5456 / JCM 9403 / PLM1-5</strain>
    </source>
</reference>
<dbReference type="AlphaFoldDB" id="A2BKY7"/>
<sequence>MGGLYVVRAVIFDYVEEGVYTASSRGGGLDAFFGSGGLEASVKLHVLRVKRVGLLVQYQQSPDVEVVWEPLLKVDSVGGRLCRFHDGPRGDPLRQRYCMRLAVTRSGFCSLHRESWQALYEQCAQGVDSACITAARLLRGEMFRVYVLDYGGPRVKVGLTQSWRLLWRIAEQPHVAAAVVYEAELLDAREAEKRLGRHRLATEGAAARLGHRLSAAVALLERLNGRYDRAAARLAQSLSALGLEGSFNAYTVLPRSLEWITRIRVVDDIGELQGHRLRVLDYWAGMLLVEDLDTSYRLALRKTGIQHYQLEGRVASS</sequence>
<evidence type="ECO:0000313" key="2">
    <source>
        <dbReference type="Proteomes" id="UP000002593"/>
    </source>
</evidence>
<dbReference type="Proteomes" id="UP000002593">
    <property type="component" value="Chromosome"/>
</dbReference>
<gene>
    <name evidence="1" type="ordered locus">Hbut_0795</name>
</gene>
<organism evidence="1 2">
    <name type="scientific">Hyperthermus butylicus (strain DSM 5456 / JCM 9403 / PLM1-5)</name>
    <dbReference type="NCBI Taxonomy" id="415426"/>
    <lineage>
        <taxon>Archaea</taxon>
        <taxon>Thermoproteota</taxon>
        <taxon>Thermoprotei</taxon>
        <taxon>Desulfurococcales</taxon>
        <taxon>Pyrodictiaceae</taxon>
        <taxon>Hyperthermus</taxon>
    </lineage>
</organism>
<dbReference type="STRING" id="415426.Hbut_0795"/>
<dbReference type="eggNOG" id="arCOG03129">
    <property type="taxonomic scope" value="Archaea"/>
</dbReference>
<name>A2BKY7_HYPBU</name>
<keyword evidence="2" id="KW-1185">Reference proteome</keyword>
<evidence type="ECO:0000313" key="1">
    <source>
        <dbReference type="EMBL" id="ABM80648.1"/>
    </source>
</evidence>
<dbReference type="EnsemblBacteria" id="ABM80648">
    <property type="protein sequence ID" value="ABM80648"/>
    <property type="gene ID" value="Hbut_0795"/>
</dbReference>
<proteinExistence type="predicted"/>